<feature type="region of interest" description="Disordered" evidence="1">
    <location>
        <begin position="199"/>
        <end position="285"/>
    </location>
</feature>
<reference evidence="3" key="1">
    <citation type="submission" date="2023-06" db="EMBL/GenBank/DDBJ databases">
        <title>Genome-scale phylogeny and comparative genomics of the fungal order Sordariales.</title>
        <authorList>
            <consortium name="Lawrence Berkeley National Laboratory"/>
            <person name="Hensen N."/>
            <person name="Bonometti L."/>
            <person name="Westerberg I."/>
            <person name="Brannstrom I.O."/>
            <person name="Guillou S."/>
            <person name="Cros-Aarteil S."/>
            <person name="Calhoun S."/>
            <person name="Haridas S."/>
            <person name="Kuo A."/>
            <person name="Mondo S."/>
            <person name="Pangilinan J."/>
            <person name="Riley R."/>
            <person name="Labutti K."/>
            <person name="Andreopoulos B."/>
            <person name="Lipzen A."/>
            <person name="Chen C."/>
            <person name="Yanf M."/>
            <person name="Daum C."/>
            <person name="Ng V."/>
            <person name="Clum A."/>
            <person name="Steindorff A."/>
            <person name="Ohm R."/>
            <person name="Martin F."/>
            <person name="Silar P."/>
            <person name="Natvig D."/>
            <person name="Lalanne C."/>
            <person name="Gautier V."/>
            <person name="Ament-Velasquez S.L."/>
            <person name="Kruys A."/>
            <person name="Hutchinson M.I."/>
            <person name="Powell A.J."/>
            <person name="Barry K."/>
            <person name="Miller A.N."/>
            <person name="Grigoriev I.V."/>
            <person name="Debuchy R."/>
            <person name="Gladieux P."/>
            <person name="Thoren M.H."/>
            <person name="Johannesson H."/>
        </authorList>
    </citation>
    <scope>NUCLEOTIDE SEQUENCE</scope>
    <source>
        <strain evidence="3">8032-3</strain>
    </source>
</reference>
<sequence>MLSLQNLVLFLIIANSSGHMQMSYPPALRYKSNPYSGDDVDYSLTNPLSSSGSDFPCHGSLDLLRTSKATPVASWIAGETYNMTITGGAPHNGGSCQASLSHDNGKTFTVMHSYIGGCPSGSESSFSFRVPADAPPSDSALFAWTWQNKVGNREMYMNCAVVKLARGSGAVPTGGVPFGSRPGIFEVNIGNGCQTPQSANLLYPNPGPDVDVNDPGAVPAIGSCETTSSGSSGSSGTTADSPGSSSGDTFSAGPGSSASVGGSLSPGSDPSESSGGGSGSDTFVPGNHWPEGFSLAGRHRAAGIVVVTMILVHLMMLTL</sequence>
<dbReference type="PANTHER" id="PTHR36182:SF1">
    <property type="entry name" value="PROTEIN, PUTATIVE (AFU_ORTHOLOGUE AFUA_6G10930)-RELATED"/>
    <property type="match status" value="1"/>
</dbReference>
<keyword evidence="2" id="KW-0732">Signal</keyword>
<name>A0AAJ0FML7_9PEZI</name>
<protein>
    <recommendedName>
        <fullName evidence="5">Extracellular protein</fullName>
    </recommendedName>
</protein>
<evidence type="ECO:0008006" key="5">
    <source>
        <dbReference type="Google" id="ProtNLM"/>
    </source>
</evidence>
<comment type="caution">
    <text evidence="3">The sequence shown here is derived from an EMBL/GenBank/DDBJ whole genome shotgun (WGS) entry which is preliminary data.</text>
</comment>
<dbReference type="EMBL" id="MU839012">
    <property type="protein sequence ID" value="KAK1766275.1"/>
    <property type="molecule type" value="Genomic_DNA"/>
</dbReference>
<dbReference type="RefSeq" id="XP_060282488.1">
    <property type="nucleotide sequence ID" value="XM_060421936.1"/>
</dbReference>
<dbReference type="Proteomes" id="UP001244011">
    <property type="component" value="Unassembled WGS sequence"/>
</dbReference>
<feature type="compositionally biased region" description="Low complexity" evidence="1">
    <location>
        <begin position="208"/>
        <end position="273"/>
    </location>
</feature>
<proteinExistence type="predicted"/>
<feature type="chain" id="PRO_5042513544" description="Extracellular protein" evidence="2">
    <location>
        <begin position="19"/>
        <end position="319"/>
    </location>
</feature>
<feature type="signal peptide" evidence="2">
    <location>
        <begin position="1"/>
        <end position="18"/>
    </location>
</feature>
<dbReference type="AlphaFoldDB" id="A0AAJ0FML7"/>
<evidence type="ECO:0000313" key="3">
    <source>
        <dbReference type="EMBL" id="KAK1766275.1"/>
    </source>
</evidence>
<dbReference type="Gene3D" id="2.70.50.70">
    <property type="match status" value="1"/>
</dbReference>
<evidence type="ECO:0000313" key="4">
    <source>
        <dbReference type="Proteomes" id="UP001244011"/>
    </source>
</evidence>
<dbReference type="GeneID" id="85305123"/>
<evidence type="ECO:0000256" key="1">
    <source>
        <dbReference type="SAM" id="MobiDB-lite"/>
    </source>
</evidence>
<dbReference type="PANTHER" id="PTHR36182">
    <property type="entry name" value="PROTEIN, PUTATIVE (AFU_ORTHOLOGUE AFUA_6G10930)-RELATED"/>
    <property type="match status" value="1"/>
</dbReference>
<organism evidence="3 4">
    <name type="scientific">Phialemonium atrogriseum</name>
    <dbReference type="NCBI Taxonomy" id="1093897"/>
    <lineage>
        <taxon>Eukaryota</taxon>
        <taxon>Fungi</taxon>
        <taxon>Dikarya</taxon>
        <taxon>Ascomycota</taxon>
        <taxon>Pezizomycotina</taxon>
        <taxon>Sordariomycetes</taxon>
        <taxon>Sordariomycetidae</taxon>
        <taxon>Cephalothecales</taxon>
        <taxon>Cephalothecaceae</taxon>
        <taxon>Phialemonium</taxon>
    </lineage>
</organism>
<evidence type="ECO:0000256" key="2">
    <source>
        <dbReference type="SAM" id="SignalP"/>
    </source>
</evidence>
<keyword evidence="4" id="KW-1185">Reference proteome</keyword>
<accession>A0AAJ0FML7</accession>
<gene>
    <name evidence="3" type="ORF">QBC33DRAFT_115519</name>
</gene>